<reference evidence="15" key="1">
    <citation type="submission" date="2022-06" db="EMBL/GenBank/DDBJ databases">
        <authorList>
            <person name="Berger JAMES D."/>
            <person name="Berger JAMES D."/>
        </authorList>
    </citation>
    <scope>NUCLEOTIDE SEQUENCE [LARGE SCALE GENOMIC DNA]</scope>
</reference>
<feature type="transmembrane region" description="Helical" evidence="12">
    <location>
        <begin position="360"/>
        <end position="387"/>
    </location>
</feature>
<keyword evidence="4" id="KW-0479">Metal-binding</keyword>
<dbReference type="GO" id="GO:0016567">
    <property type="term" value="P:protein ubiquitination"/>
    <property type="evidence" value="ECO:0007669"/>
    <property type="project" value="TreeGrafter"/>
</dbReference>
<dbReference type="GO" id="GO:0008270">
    <property type="term" value="F:zinc ion binding"/>
    <property type="evidence" value="ECO:0007669"/>
    <property type="project" value="UniProtKB-KW"/>
</dbReference>
<feature type="compositionally biased region" description="Polar residues" evidence="11">
    <location>
        <begin position="201"/>
        <end position="213"/>
    </location>
</feature>
<keyword evidence="3 12" id="KW-0812">Transmembrane</keyword>
<evidence type="ECO:0000313" key="16">
    <source>
        <dbReference type="WBParaSite" id="SRDH1_82390.1"/>
    </source>
</evidence>
<evidence type="ECO:0000256" key="3">
    <source>
        <dbReference type="ARBA" id="ARBA00022692"/>
    </source>
</evidence>
<dbReference type="GO" id="GO:0016020">
    <property type="term" value="C:membrane"/>
    <property type="evidence" value="ECO:0007669"/>
    <property type="project" value="UniProtKB-SubCell"/>
</dbReference>
<keyword evidence="2" id="KW-0808">Transferase</keyword>
<keyword evidence="5 10" id="KW-0863">Zinc-finger</keyword>
<keyword evidence="7" id="KW-0862">Zinc</keyword>
<dbReference type="AlphaFoldDB" id="A0AA85G7T6"/>
<organism evidence="15 16">
    <name type="scientific">Schistosoma rodhaini</name>
    <dbReference type="NCBI Taxonomy" id="6188"/>
    <lineage>
        <taxon>Eukaryota</taxon>
        <taxon>Metazoa</taxon>
        <taxon>Spiralia</taxon>
        <taxon>Lophotrochozoa</taxon>
        <taxon>Platyhelminthes</taxon>
        <taxon>Trematoda</taxon>
        <taxon>Digenea</taxon>
        <taxon>Strigeidida</taxon>
        <taxon>Schistosomatoidea</taxon>
        <taxon>Schistosomatidae</taxon>
        <taxon>Schistosoma</taxon>
    </lineage>
</organism>
<proteinExistence type="predicted"/>
<accession>A0AA85G7T6</accession>
<evidence type="ECO:0000256" key="11">
    <source>
        <dbReference type="SAM" id="MobiDB-lite"/>
    </source>
</evidence>
<evidence type="ECO:0000256" key="10">
    <source>
        <dbReference type="PROSITE-ProRule" id="PRU00175"/>
    </source>
</evidence>
<dbReference type="InterPro" id="IPR001841">
    <property type="entry name" value="Znf_RING"/>
</dbReference>
<dbReference type="Proteomes" id="UP000050792">
    <property type="component" value="Unassembled WGS sequence"/>
</dbReference>
<evidence type="ECO:0000256" key="8">
    <source>
        <dbReference type="ARBA" id="ARBA00022989"/>
    </source>
</evidence>
<reference evidence="16" key="2">
    <citation type="submission" date="2023-11" db="UniProtKB">
        <authorList>
            <consortium name="WormBaseParasite"/>
        </authorList>
    </citation>
    <scope>IDENTIFICATION</scope>
</reference>
<feature type="domain" description="RING-type" evidence="13">
    <location>
        <begin position="266"/>
        <end position="315"/>
    </location>
</feature>
<dbReference type="InterPro" id="IPR011016">
    <property type="entry name" value="Znf_RING-CH"/>
</dbReference>
<dbReference type="PROSITE" id="PS50089">
    <property type="entry name" value="ZF_RING_2"/>
    <property type="match status" value="1"/>
</dbReference>
<evidence type="ECO:0000313" key="15">
    <source>
        <dbReference type="Proteomes" id="UP000050792"/>
    </source>
</evidence>
<evidence type="ECO:0000256" key="9">
    <source>
        <dbReference type="ARBA" id="ARBA00023136"/>
    </source>
</evidence>
<keyword evidence="9 12" id="KW-0472">Membrane</keyword>
<comment type="subcellular location">
    <subcellularLocation>
        <location evidence="1">Membrane</location>
        <topology evidence="1">Multi-pass membrane protein</topology>
    </subcellularLocation>
</comment>
<evidence type="ECO:0000256" key="6">
    <source>
        <dbReference type="ARBA" id="ARBA00022786"/>
    </source>
</evidence>
<dbReference type="SUPFAM" id="SSF57850">
    <property type="entry name" value="RING/U-box"/>
    <property type="match status" value="1"/>
</dbReference>
<evidence type="ECO:0008006" key="17">
    <source>
        <dbReference type="Google" id="ProtNLM"/>
    </source>
</evidence>
<keyword evidence="6" id="KW-0833">Ubl conjugation pathway</keyword>
<feature type="transmembrane region" description="Helical" evidence="12">
    <location>
        <begin position="399"/>
        <end position="420"/>
    </location>
</feature>
<dbReference type="PROSITE" id="PS51292">
    <property type="entry name" value="ZF_RING_CH"/>
    <property type="match status" value="1"/>
</dbReference>
<evidence type="ECO:0000256" key="7">
    <source>
        <dbReference type="ARBA" id="ARBA00022833"/>
    </source>
</evidence>
<feature type="region of interest" description="Disordered" evidence="11">
    <location>
        <begin position="201"/>
        <end position="227"/>
    </location>
</feature>
<evidence type="ECO:0000256" key="2">
    <source>
        <dbReference type="ARBA" id="ARBA00022679"/>
    </source>
</evidence>
<sequence length="548" mass="62676">MNIPNPCITISPYQSTSHSVYLNKNNIKISSIRRYSAIYPIKNTLLIHHKDKQYKSPKINKLKCIPRSFNNDPDHQDDHNDEYVLNAPRPSLKFNEDNILFVKKENLSKFNEELLNENDLDPFHKEPISSTPFYKSTTKSHHKGSLFNLALIGAPRLALNVSFQNTPTTTTTTHTTYTTTTTTNNNNNIIEGLDHSNCSPKMTSSTFSSYNQGSRHDDNDDNVDDDDGNYANELSDIVNNELVKPTKISHTYNPLSNETSLMIFRCRICLDENDHNNETESLLSPCRCKGTVGLVHRKCLEKWLLTSGKPNCELCGYAYIMTPSKRHSSQFSTLNQIRRFSNELRSLRDWLRWERTRRHLIADIICMILLTPATYIGVYFCVIGAFGYAELNPYSWQVFGLWGLAVILVLLLTIWMILAIRHHLGNYRSYQHHQQQMALVEANRLSALPRYRFSIQPRPRGSSVVLYTIHREQESSPLTKHETQVSMNSSIESLDINSLNNQGEESSCSNKYTNGNQKIVVSVELTTVPEVVEEMSTSNNKVSFENIV</sequence>
<evidence type="ECO:0000259" key="14">
    <source>
        <dbReference type="PROSITE" id="PS51292"/>
    </source>
</evidence>
<name>A0AA85G7T6_9TREM</name>
<dbReference type="InterPro" id="IPR013083">
    <property type="entry name" value="Znf_RING/FYVE/PHD"/>
</dbReference>
<dbReference type="Pfam" id="PF12906">
    <property type="entry name" value="RINGv"/>
    <property type="match status" value="1"/>
</dbReference>
<evidence type="ECO:0000256" key="12">
    <source>
        <dbReference type="SAM" id="Phobius"/>
    </source>
</evidence>
<evidence type="ECO:0000259" key="13">
    <source>
        <dbReference type="PROSITE" id="PS50089"/>
    </source>
</evidence>
<keyword evidence="15" id="KW-1185">Reference proteome</keyword>
<dbReference type="PANTHER" id="PTHR46065">
    <property type="entry name" value="E3 UBIQUITIN-PROTEIN LIGASE MARCH 2/3 FAMILY MEMBER"/>
    <property type="match status" value="1"/>
</dbReference>
<feature type="region of interest" description="Disordered" evidence="11">
    <location>
        <begin position="169"/>
        <end position="188"/>
    </location>
</feature>
<evidence type="ECO:0000256" key="4">
    <source>
        <dbReference type="ARBA" id="ARBA00022723"/>
    </source>
</evidence>
<dbReference type="WBParaSite" id="SRDH1_82390.1">
    <property type="protein sequence ID" value="SRDH1_82390.1"/>
    <property type="gene ID" value="SRDH1_82390"/>
</dbReference>
<evidence type="ECO:0000256" key="1">
    <source>
        <dbReference type="ARBA" id="ARBA00004141"/>
    </source>
</evidence>
<keyword evidence="8 12" id="KW-1133">Transmembrane helix</keyword>
<dbReference type="SMART" id="SM00744">
    <property type="entry name" value="RINGv"/>
    <property type="match status" value="1"/>
</dbReference>
<dbReference type="PANTHER" id="PTHR46065:SF6">
    <property type="entry name" value="RING FINGER CONTAINING PROTEIN, PUTATIVE-RELATED"/>
    <property type="match status" value="1"/>
</dbReference>
<dbReference type="Gene3D" id="3.30.40.10">
    <property type="entry name" value="Zinc/RING finger domain, C3HC4 (zinc finger)"/>
    <property type="match status" value="1"/>
</dbReference>
<evidence type="ECO:0000256" key="5">
    <source>
        <dbReference type="ARBA" id="ARBA00022771"/>
    </source>
</evidence>
<feature type="domain" description="RING-CH-type" evidence="14">
    <location>
        <begin position="258"/>
        <end position="322"/>
    </location>
</feature>
<protein>
    <recommendedName>
        <fullName evidence="17">RING-CH-type domain-containing protein</fullName>
    </recommendedName>
</protein>
<dbReference type="GO" id="GO:0004842">
    <property type="term" value="F:ubiquitin-protein transferase activity"/>
    <property type="evidence" value="ECO:0007669"/>
    <property type="project" value="TreeGrafter"/>
</dbReference>